<evidence type="ECO:0000256" key="1">
    <source>
        <dbReference type="ARBA" id="ARBA00009481"/>
    </source>
</evidence>
<gene>
    <name evidence="6" type="ORF">Cflav_PD1319</name>
</gene>
<evidence type="ECO:0000313" key="7">
    <source>
        <dbReference type="Proteomes" id="UP000003688"/>
    </source>
</evidence>
<keyword evidence="2" id="KW-0328">Glycosyltransferase</keyword>
<evidence type="ECO:0000313" key="6">
    <source>
        <dbReference type="EMBL" id="EEF58080.1"/>
    </source>
</evidence>
<dbReference type="CDD" id="cd03801">
    <property type="entry name" value="GT4_PimA-like"/>
    <property type="match status" value="1"/>
</dbReference>
<sequence>MYCGNCFRDNALVAALRKKGHSVLMIPLYLPMTLDEEDQTEGTRIFFNGINVYLEQKSAFFREAPNWLHNLTGSPALLKLAAGSAAKTRAADVGDLTLSMMRGEEGNQAREIEQLIAFLKTQPRPDIICLSNVMLIGMVRRLKQELGIPVACVLQGEDTFLDALPDSHRNLTWRTLAERAREIDLFIPPTRYFGNLMKERLGLPADRVRVISNGINIEGFAQSPISLPNAPAPNPPVLGYFARMCKEKGLDVLVEAFIILKERNRVKNLKLKVGGGCGPSDQPFVNTLRERLRAKVFLNDVEFHPNVTREEKLSFFSSLSVFSVPALYGEAFGLYVIEALASGVPVVQPNHAAFPELVELSGGGLICEPRSPKALADSLEQLLLNPDQARALGAAGRKSVQERFTAEQMAVETLLAFQDVTSREKAQPHA</sequence>
<keyword evidence="3 6" id="KW-0808">Transferase</keyword>
<evidence type="ECO:0000256" key="2">
    <source>
        <dbReference type="ARBA" id="ARBA00022676"/>
    </source>
</evidence>
<reference evidence="6 7" key="1">
    <citation type="journal article" date="2011" name="J. Bacteriol.">
        <title>Genome sequence of 'Pedosphaera parvula' Ellin514, an aerobic Verrucomicrobial isolate from pasture soil.</title>
        <authorList>
            <person name="Kant R."/>
            <person name="van Passel M.W."/>
            <person name="Sangwan P."/>
            <person name="Palva A."/>
            <person name="Lucas S."/>
            <person name="Copeland A."/>
            <person name="Lapidus A."/>
            <person name="Glavina Del Rio T."/>
            <person name="Dalin E."/>
            <person name="Tice H."/>
            <person name="Bruce D."/>
            <person name="Goodwin L."/>
            <person name="Pitluck S."/>
            <person name="Chertkov O."/>
            <person name="Larimer F.W."/>
            <person name="Land M.L."/>
            <person name="Hauser L."/>
            <person name="Brettin T.S."/>
            <person name="Detter J.C."/>
            <person name="Han S."/>
            <person name="de Vos W.M."/>
            <person name="Janssen P.H."/>
            <person name="Smidt H."/>
        </authorList>
    </citation>
    <scope>NUCLEOTIDE SEQUENCE [LARGE SCALE GENOMIC DNA]</scope>
    <source>
        <strain evidence="6 7">Ellin514</strain>
    </source>
</reference>
<dbReference type="EMBL" id="ABOX02000050">
    <property type="protein sequence ID" value="EEF58080.1"/>
    <property type="molecule type" value="Genomic_DNA"/>
</dbReference>
<dbReference type="STRING" id="320771.Cflav_PD1319"/>
<dbReference type="PANTHER" id="PTHR12526">
    <property type="entry name" value="GLYCOSYLTRANSFERASE"/>
    <property type="match status" value="1"/>
</dbReference>
<dbReference type="Pfam" id="PF13439">
    <property type="entry name" value="Glyco_transf_4"/>
    <property type="match status" value="1"/>
</dbReference>
<proteinExistence type="inferred from homology"/>
<dbReference type="SUPFAM" id="SSF53756">
    <property type="entry name" value="UDP-Glycosyltransferase/glycogen phosphorylase"/>
    <property type="match status" value="1"/>
</dbReference>
<comment type="caution">
    <text evidence="6">The sequence shown here is derived from an EMBL/GenBank/DDBJ whole genome shotgun (WGS) entry which is preliminary data.</text>
</comment>
<dbReference type="GO" id="GO:0016757">
    <property type="term" value="F:glycosyltransferase activity"/>
    <property type="evidence" value="ECO:0007669"/>
    <property type="project" value="UniProtKB-KW"/>
</dbReference>
<feature type="domain" description="Glycosyl transferase family 1" evidence="4">
    <location>
        <begin position="232"/>
        <end position="398"/>
    </location>
</feature>
<dbReference type="PANTHER" id="PTHR12526:SF640">
    <property type="entry name" value="COLANIC ACID BIOSYNTHESIS GLYCOSYLTRANSFERASE WCAL-RELATED"/>
    <property type="match status" value="1"/>
</dbReference>
<dbReference type="Pfam" id="PF00534">
    <property type="entry name" value="Glycos_transf_1"/>
    <property type="match status" value="1"/>
</dbReference>
<dbReference type="Proteomes" id="UP000003688">
    <property type="component" value="Unassembled WGS sequence"/>
</dbReference>
<name>B9XPY3_PEDPL</name>
<comment type="similarity">
    <text evidence="1">Belongs to the glycosyltransferase group 1 family. Glycosyltransferase 4 subfamily.</text>
</comment>
<evidence type="ECO:0000256" key="3">
    <source>
        <dbReference type="ARBA" id="ARBA00022679"/>
    </source>
</evidence>
<evidence type="ECO:0000259" key="4">
    <source>
        <dbReference type="Pfam" id="PF00534"/>
    </source>
</evidence>
<organism evidence="6 7">
    <name type="scientific">Pedosphaera parvula (strain Ellin514)</name>
    <dbReference type="NCBI Taxonomy" id="320771"/>
    <lineage>
        <taxon>Bacteria</taxon>
        <taxon>Pseudomonadati</taxon>
        <taxon>Verrucomicrobiota</taxon>
        <taxon>Pedosphaerae</taxon>
        <taxon>Pedosphaerales</taxon>
        <taxon>Pedosphaeraceae</taxon>
        <taxon>Pedosphaera</taxon>
    </lineage>
</organism>
<dbReference type="Gene3D" id="3.40.50.2000">
    <property type="entry name" value="Glycogen Phosphorylase B"/>
    <property type="match status" value="2"/>
</dbReference>
<dbReference type="InterPro" id="IPR001296">
    <property type="entry name" value="Glyco_trans_1"/>
</dbReference>
<dbReference type="AlphaFoldDB" id="B9XPY3"/>
<keyword evidence="7" id="KW-1185">Reference proteome</keyword>
<feature type="domain" description="Glycosyltransferase subfamily 4-like N-terminal" evidence="5">
    <location>
        <begin position="109"/>
        <end position="218"/>
    </location>
</feature>
<protein>
    <submittedName>
        <fullName evidence="6">Glycosyl transferase group 1</fullName>
    </submittedName>
</protein>
<accession>B9XPY3</accession>
<dbReference type="InterPro" id="IPR028098">
    <property type="entry name" value="Glyco_trans_4-like_N"/>
</dbReference>
<evidence type="ECO:0000259" key="5">
    <source>
        <dbReference type="Pfam" id="PF13439"/>
    </source>
</evidence>